<comment type="caution">
    <text evidence="2">The sequence shown here is derived from an EMBL/GenBank/DDBJ whole genome shotgun (WGS) entry which is preliminary data.</text>
</comment>
<protein>
    <submittedName>
        <fullName evidence="2">Methyltransferase domain-containing protein</fullName>
    </submittedName>
</protein>
<feature type="domain" description="Methyltransferase type 11" evidence="1">
    <location>
        <begin position="49"/>
        <end position="136"/>
    </location>
</feature>
<dbReference type="CDD" id="cd02440">
    <property type="entry name" value="AdoMet_MTases"/>
    <property type="match status" value="1"/>
</dbReference>
<dbReference type="RefSeq" id="WP_161480770.1">
    <property type="nucleotide sequence ID" value="NZ_WXEW01000005.1"/>
</dbReference>
<organism evidence="2 3">
    <name type="scientific">Herbidospora solisilvae</name>
    <dbReference type="NCBI Taxonomy" id="2696284"/>
    <lineage>
        <taxon>Bacteria</taxon>
        <taxon>Bacillati</taxon>
        <taxon>Actinomycetota</taxon>
        <taxon>Actinomycetes</taxon>
        <taxon>Streptosporangiales</taxon>
        <taxon>Streptosporangiaceae</taxon>
        <taxon>Herbidospora</taxon>
    </lineage>
</organism>
<reference evidence="2 3" key="1">
    <citation type="submission" date="2020-01" db="EMBL/GenBank/DDBJ databases">
        <title>Herbidospora sp. NEAU-GS84 nov., a novel actinomycete isolated from soil.</title>
        <authorList>
            <person name="Han L."/>
        </authorList>
    </citation>
    <scope>NUCLEOTIDE SEQUENCE [LARGE SCALE GENOMIC DNA]</scope>
    <source>
        <strain evidence="2 3">NEAU-GS84</strain>
    </source>
</reference>
<gene>
    <name evidence="2" type="ORF">GT755_17515</name>
</gene>
<dbReference type="Pfam" id="PF08241">
    <property type="entry name" value="Methyltransf_11"/>
    <property type="match status" value="1"/>
</dbReference>
<dbReference type="PANTHER" id="PTHR42912">
    <property type="entry name" value="METHYLTRANSFERASE"/>
    <property type="match status" value="1"/>
</dbReference>
<dbReference type="PANTHER" id="PTHR42912:SF80">
    <property type="entry name" value="METHYLTRANSFERASE DOMAIN-CONTAINING PROTEIN"/>
    <property type="match status" value="1"/>
</dbReference>
<accession>A0A7C9J3N0</accession>
<proteinExistence type="predicted"/>
<keyword evidence="3" id="KW-1185">Reference proteome</keyword>
<evidence type="ECO:0000259" key="1">
    <source>
        <dbReference type="Pfam" id="PF08241"/>
    </source>
</evidence>
<dbReference type="InterPro" id="IPR013216">
    <property type="entry name" value="Methyltransf_11"/>
</dbReference>
<dbReference type="AlphaFoldDB" id="A0A7C9J3N0"/>
<dbReference type="GO" id="GO:0008757">
    <property type="term" value="F:S-adenosylmethionine-dependent methyltransferase activity"/>
    <property type="evidence" value="ECO:0007669"/>
    <property type="project" value="InterPro"/>
</dbReference>
<name>A0A7C9J3N0_9ACTN</name>
<evidence type="ECO:0000313" key="3">
    <source>
        <dbReference type="Proteomes" id="UP000479526"/>
    </source>
</evidence>
<keyword evidence="2" id="KW-0808">Transferase</keyword>
<dbReference type="InterPro" id="IPR050508">
    <property type="entry name" value="Methyltransf_Superfamily"/>
</dbReference>
<dbReference type="Gene3D" id="3.40.50.150">
    <property type="entry name" value="Vaccinia Virus protein VP39"/>
    <property type="match status" value="1"/>
</dbReference>
<dbReference type="Proteomes" id="UP000479526">
    <property type="component" value="Unassembled WGS sequence"/>
</dbReference>
<dbReference type="GO" id="GO:0032259">
    <property type="term" value="P:methylation"/>
    <property type="evidence" value="ECO:0007669"/>
    <property type="project" value="UniProtKB-KW"/>
</dbReference>
<keyword evidence="2" id="KW-0489">Methyltransferase</keyword>
<dbReference type="InterPro" id="IPR029063">
    <property type="entry name" value="SAM-dependent_MTases_sf"/>
</dbReference>
<sequence length="263" mass="28105">MYDSTAWMLVDEGWGRRAVDFATLSEPGNCREYVAMHQHLGVGDGDRILDVACGAGLALELAAVRGARCAGIDASARLVAVARDRNPGADVRVGDMHDLPWDDASFDAVTSFRGVWGTTPLALREIHRVLKPGGRVGLTVWGHIKKSPGAWALEPFRLAAPPKVDNQRNMVALGRPGAGEQVLEAFGFADVRRVTVPFAWEFADPATYARALASTGPAYEAIQNVGEDAFTAAAIKGASERLRAGLPLRASVDVVGYLARKEA</sequence>
<evidence type="ECO:0000313" key="2">
    <source>
        <dbReference type="EMBL" id="NAS23485.1"/>
    </source>
</evidence>
<dbReference type="EMBL" id="WXEW01000005">
    <property type="protein sequence ID" value="NAS23485.1"/>
    <property type="molecule type" value="Genomic_DNA"/>
</dbReference>
<dbReference type="SUPFAM" id="SSF53335">
    <property type="entry name" value="S-adenosyl-L-methionine-dependent methyltransferases"/>
    <property type="match status" value="1"/>
</dbReference>